<comment type="caution">
    <text evidence="2">The sequence shown here is derived from an EMBL/GenBank/DDBJ whole genome shotgun (WGS) entry which is preliminary data.</text>
</comment>
<evidence type="ECO:0000313" key="2">
    <source>
        <dbReference type="EMBL" id="OLP98879.1"/>
    </source>
</evidence>
<dbReference type="EMBL" id="LSRX01000382">
    <property type="protein sequence ID" value="OLP98879.1"/>
    <property type="molecule type" value="Genomic_DNA"/>
</dbReference>
<feature type="repeat" description="PPR" evidence="1">
    <location>
        <begin position="21"/>
        <end position="55"/>
    </location>
</feature>
<evidence type="ECO:0000256" key="1">
    <source>
        <dbReference type="PROSITE-ProRule" id="PRU00708"/>
    </source>
</evidence>
<dbReference type="OrthoDB" id="185373at2759"/>
<sequence>MRQKPRRHWLQLMSDHGREPDGSSYLAILEGFAKVHRSDLAQNWWDLMIERGVEPQGVASFCSGRLVSLCPRSGPG</sequence>
<dbReference type="NCBIfam" id="TIGR00756">
    <property type="entry name" value="PPR"/>
    <property type="match status" value="1"/>
</dbReference>
<proteinExistence type="predicted"/>
<dbReference type="PROSITE" id="PS51375">
    <property type="entry name" value="PPR"/>
    <property type="match status" value="1"/>
</dbReference>
<dbReference type="AlphaFoldDB" id="A0A1Q9DUN1"/>
<organism evidence="2 3">
    <name type="scientific">Symbiodinium microadriaticum</name>
    <name type="common">Dinoflagellate</name>
    <name type="synonym">Zooxanthella microadriatica</name>
    <dbReference type="NCBI Taxonomy" id="2951"/>
    <lineage>
        <taxon>Eukaryota</taxon>
        <taxon>Sar</taxon>
        <taxon>Alveolata</taxon>
        <taxon>Dinophyceae</taxon>
        <taxon>Suessiales</taxon>
        <taxon>Symbiodiniaceae</taxon>
        <taxon>Symbiodinium</taxon>
    </lineage>
</organism>
<name>A0A1Q9DUN1_SYMMI</name>
<dbReference type="InterPro" id="IPR011990">
    <property type="entry name" value="TPR-like_helical_dom_sf"/>
</dbReference>
<dbReference type="Proteomes" id="UP000186817">
    <property type="component" value="Unassembled WGS sequence"/>
</dbReference>
<keyword evidence="3" id="KW-1185">Reference proteome</keyword>
<gene>
    <name evidence="2" type="ORF">AK812_SmicGene18623</name>
</gene>
<evidence type="ECO:0000313" key="3">
    <source>
        <dbReference type="Proteomes" id="UP000186817"/>
    </source>
</evidence>
<protein>
    <recommendedName>
        <fullName evidence="4">Pentatricopeptide repeat-containing protein</fullName>
    </recommendedName>
</protein>
<accession>A0A1Q9DUN1</accession>
<dbReference type="Gene3D" id="1.25.40.10">
    <property type="entry name" value="Tetratricopeptide repeat domain"/>
    <property type="match status" value="1"/>
</dbReference>
<evidence type="ECO:0008006" key="4">
    <source>
        <dbReference type="Google" id="ProtNLM"/>
    </source>
</evidence>
<dbReference type="InterPro" id="IPR002885">
    <property type="entry name" value="PPR_rpt"/>
</dbReference>
<reference evidence="2 3" key="1">
    <citation type="submission" date="2016-02" db="EMBL/GenBank/DDBJ databases">
        <title>Genome analysis of coral dinoflagellate symbionts highlights evolutionary adaptations to a symbiotic lifestyle.</title>
        <authorList>
            <person name="Aranda M."/>
            <person name="Li Y."/>
            <person name="Liew Y.J."/>
            <person name="Baumgarten S."/>
            <person name="Simakov O."/>
            <person name="Wilson M."/>
            <person name="Piel J."/>
            <person name="Ashoor H."/>
            <person name="Bougouffa S."/>
            <person name="Bajic V.B."/>
            <person name="Ryu T."/>
            <person name="Ravasi T."/>
            <person name="Bayer T."/>
            <person name="Micklem G."/>
            <person name="Kim H."/>
            <person name="Bhak J."/>
            <person name="Lajeunesse T.C."/>
            <person name="Voolstra C.R."/>
        </authorList>
    </citation>
    <scope>NUCLEOTIDE SEQUENCE [LARGE SCALE GENOMIC DNA]</scope>
    <source>
        <strain evidence="2 3">CCMP2467</strain>
    </source>
</reference>